<keyword evidence="3" id="KW-1185">Reference proteome</keyword>
<sequence>MGHKSNETKEFRNTIIAMIVLVILGLLMLITGGNRLMSKFAYSRSKDVRKVTAYVEDYEYISDSDDDYDTYKVKVSYVVDGKTYKGNDTLYHDTYIGEEITEEVYLTSQGDYKLRGDSDPFTFLFACILIPVGALFIFIGLWCIKDLFEKRNAR</sequence>
<keyword evidence="1" id="KW-1133">Transmembrane helix</keyword>
<proteinExistence type="predicted"/>
<keyword evidence="1" id="KW-0472">Membrane</keyword>
<protein>
    <recommendedName>
        <fullName evidence="4">DUF3592 domain-containing protein</fullName>
    </recommendedName>
</protein>
<dbReference type="RefSeq" id="WP_144367577.1">
    <property type="nucleotide sequence ID" value="NZ_CABHNA010000077.1"/>
</dbReference>
<evidence type="ECO:0000313" key="2">
    <source>
        <dbReference type="EMBL" id="VUX17377.1"/>
    </source>
</evidence>
<keyword evidence="1" id="KW-0812">Transmembrane</keyword>
<dbReference type="Proteomes" id="UP000363661">
    <property type="component" value="Unassembled WGS sequence"/>
</dbReference>
<accession>A0A564UD13</accession>
<name>A0A564UD13_9FIRM</name>
<feature type="transmembrane region" description="Helical" evidence="1">
    <location>
        <begin position="12"/>
        <end position="30"/>
    </location>
</feature>
<feature type="transmembrane region" description="Helical" evidence="1">
    <location>
        <begin position="121"/>
        <end position="144"/>
    </location>
</feature>
<organism evidence="2 3">
    <name type="scientific">[Ruminococcus] torques</name>
    <dbReference type="NCBI Taxonomy" id="33039"/>
    <lineage>
        <taxon>Bacteria</taxon>
        <taxon>Bacillati</taxon>
        <taxon>Bacillota</taxon>
        <taxon>Clostridia</taxon>
        <taxon>Lachnospirales</taxon>
        <taxon>Lachnospiraceae</taxon>
        <taxon>Mediterraneibacter</taxon>
    </lineage>
</organism>
<reference evidence="2 3" key="1">
    <citation type="submission" date="2019-07" db="EMBL/GenBank/DDBJ databases">
        <authorList>
            <person name="Hibberd C M."/>
            <person name="Gehrig L. J."/>
            <person name="Chang H.-W."/>
            <person name="Venkatesh S."/>
        </authorList>
    </citation>
    <scope>NUCLEOTIDE SEQUENCE [LARGE SCALE GENOMIC DNA]</scope>
    <source>
        <strain evidence="2">Ruminococcus_torques_SSTS_Bg7063</strain>
    </source>
</reference>
<gene>
    <name evidence="2" type="ORF">RTSSTS7063_02304</name>
</gene>
<evidence type="ECO:0000313" key="3">
    <source>
        <dbReference type="Proteomes" id="UP000363661"/>
    </source>
</evidence>
<evidence type="ECO:0008006" key="4">
    <source>
        <dbReference type="Google" id="ProtNLM"/>
    </source>
</evidence>
<evidence type="ECO:0000256" key="1">
    <source>
        <dbReference type="SAM" id="Phobius"/>
    </source>
</evidence>
<dbReference type="AlphaFoldDB" id="A0A564UD13"/>
<dbReference type="EMBL" id="CABHNA010000077">
    <property type="protein sequence ID" value="VUX17377.1"/>
    <property type="molecule type" value="Genomic_DNA"/>
</dbReference>